<proteinExistence type="predicted"/>
<evidence type="ECO:0000313" key="5">
    <source>
        <dbReference type="Proteomes" id="UP001497482"/>
    </source>
</evidence>
<dbReference type="Proteomes" id="UP001497482">
    <property type="component" value="Chromosome 9"/>
</dbReference>
<organism evidence="4 5">
    <name type="scientific">Knipowitschia caucasica</name>
    <name type="common">Caucasian dwarf goby</name>
    <name type="synonym">Pomatoschistus caucasicus</name>
    <dbReference type="NCBI Taxonomy" id="637954"/>
    <lineage>
        <taxon>Eukaryota</taxon>
        <taxon>Metazoa</taxon>
        <taxon>Chordata</taxon>
        <taxon>Craniata</taxon>
        <taxon>Vertebrata</taxon>
        <taxon>Euteleostomi</taxon>
        <taxon>Actinopterygii</taxon>
        <taxon>Neopterygii</taxon>
        <taxon>Teleostei</taxon>
        <taxon>Neoteleostei</taxon>
        <taxon>Acanthomorphata</taxon>
        <taxon>Gobiaria</taxon>
        <taxon>Gobiiformes</taxon>
        <taxon>Gobioidei</taxon>
        <taxon>Gobiidae</taxon>
        <taxon>Gobiinae</taxon>
        <taxon>Knipowitschia</taxon>
    </lineage>
</organism>
<feature type="domain" description="CPC1/SPEF2" evidence="2">
    <location>
        <begin position="38"/>
        <end position="170"/>
    </location>
</feature>
<feature type="domain" description="SPEF2 C-terminal" evidence="3">
    <location>
        <begin position="461"/>
        <end position="601"/>
    </location>
</feature>
<dbReference type="Gene3D" id="3.40.50.300">
    <property type="entry name" value="P-loop containing nucleotide triphosphate hydrolases"/>
    <property type="match status" value="1"/>
</dbReference>
<dbReference type="PANTHER" id="PTHR14919">
    <property type="entry name" value="KPL2-RELATED"/>
    <property type="match status" value="1"/>
</dbReference>
<gene>
    <name evidence="4" type="ORF">KC01_LOCUS41591</name>
</gene>
<dbReference type="InterPro" id="IPR027417">
    <property type="entry name" value="P-loop_NTPase"/>
</dbReference>
<reference evidence="4 5" key="1">
    <citation type="submission" date="2024-04" db="EMBL/GenBank/DDBJ databases">
        <authorList>
            <person name="Waldvogel A.-M."/>
            <person name="Schoenle A."/>
        </authorList>
    </citation>
    <scope>NUCLEOTIDE SEQUENCE [LARGE SCALE GENOMIC DNA]</scope>
</reference>
<protein>
    <submittedName>
        <fullName evidence="4">Uncharacterized protein</fullName>
    </submittedName>
</protein>
<evidence type="ECO:0000259" key="3">
    <source>
        <dbReference type="Pfam" id="PF24082"/>
    </source>
</evidence>
<feature type="compositionally biased region" description="Pro residues" evidence="1">
    <location>
        <begin position="370"/>
        <end position="380"/>
    </location>
</feature>
<dbReference type="AlphaFoldDB" id="A0AAV2MQH4"/>
<name>A0AAV2MQH4_KNICA</name>
<evidence type="ECO:0000259" key="2">
    <source>
        <dbReference type="Pfam" id="PF22946"/>
    </source>
</evidence>
<dbReference type="InterPro" id="IPR054517">
    <property type="entry name" value="SPEF2_D5"/>
</dbReference>
<evidence type="ECO:0000256" key="1">
    <source>
        <dbReference type="SAM" id="MobiDB-lite"/>
    </source>
</evidence>
<evidence type="ECO:0000313" key="4">
    <source>
        <dbReference type="EMBL" id="CAL1615693.1"/>
    </source>
</evidence>
<feature type="region of interest" description="Disordered" evidence="1">
    <location>
        <begin position="344"/>
        <end position="388"/>
    </location>
</feature>
<dbReference type="Pfam" id="PF22946">
    <property type="entry name" value="SPEF2_D5"/>
    <property type="match status" value="1"/>
</dbReference>
<dbReference type="GO" id="GO:0007288">
    <property type="term" value="P:sperm axoneme assembly"/>
    <property type="evidence" value="ECO:0007669"/>
    <property type="project" value="TreeGrafter"/>
</dbReference>
<dbReference type="InterPro" id="IPR052634">
    <property type="entry name" value="Sperm_flagellar-bone_growth"/>
</dbReference>
<accession>A0AAV2MQH4</accession>
<dbReference type="Pfam" id="PF24082">
    <property type="entry name" value="SPEF2_C"/>
    <property type="match status" value="1"/>
</dbReference>
<dbReference type="GO" id="GO:0097225">
    <property type="term" value="C:sperm midpiece"/>
    <property type="evidence" value="ECO:0007669"/>
    <property type="project" value="TreeGrafter"/>
</dbReference>
<keyword evidence="5" id="KW-1185">Reference proteome</keyword>
<feature type="compositionally biased region" description="Basic residues" evidence="1">
    <location>
        <begin position="358"/>
        <end position="368"/>
    </location>
</feature>
<dbReference type="PANTHER" id="PTHR14919:SF0">
    <property type="entry name" value="SPERM FLAGELLAR PROTEIN 2"/>
    <property type="match status" value="1"/>
</dbReference>
<dbReference type="InterPro" id="IPR056199">
    <property type="entry name" value="SPEF2_C"/>
</dbReference>
<dbReference type="GO" id="GO:0002177">
    <property type="term" value="C:manchette"/>
    <property type="evidence" value="ECO:0007669"/>
    <property type="project" value="TreeGrafter"/>
</dbReference>
<dbReference type="EMBL" id="OZ035831">
    <property type="protein sequence ID" value="CAL1615693.1"/>
    <property type="molecule type" value="Genomic_DNA"/>
</dbReference>
<sequence length="721" mass="82209">MTREQRDKRVDRFLVEQAKAKQAEQDAKHEEYLLKRFTRSTKQEQCLEAQLCHIRKQKEVIINHRLFREQQVQQRREKDSQEAAKRAAVITEQEKMARSEEIKWELDFCKRLDADRDQVIYQEHAESCKQIVDQIVDLATKVGECRFVYGNPVPGKQMKEWKKVLFSGLPLYEPSDVGVQERSMDTDSVEIKKMNILNELDYDEYTALGGSVEEEQCTDDWMSLAVDPHPPEPPPPQPPALDLALLLNVSDECSVSRALHWAYAADGKPDYVYMSQIAQRLSDFNEAWPKLEEWFEAKQKILVRVDANVDEEELFKCVESILLQMRRALPEAAQQREVDTKLLEKTQEKSSVGGNICKKPHSAKKKKGVPSPPPAASPDPPEVKPTDGSMEEYTAALHHEEEGAKMRIALVKGHGLNLVNFVQQNTEQTLCSMEEWTNEHFENEMKSWSPSVSSSDMLLLELPEIVASLKDKQGLVNWRRFVLGCALPWPSPSITQLLDALQQFKARDVENTGHINEEQYLKTLLWFPQETAVAIPEDPSTPLPYNRLSSLFKFFLRMFADHSTSPPCLNYTSMLLYLAADPNPKNGFVRALSVVVGQHLKQMSSTQLVKSMPSLDEVPEFSEVDADFQKISEKSSSNSFLGNQKVSIAALLTVLNHGCSIEDSQSEYAKLVGVYEELGYRPEESISFSILSTHAFIQHLMETSRQHQLVNIYHLLTNGRD</sequence>